<sequence length="391" mass="44571">MTVIFYNHEKKQWFHQDKNRSYMFGYQHRLCFANDAPSFSLPVKERNGKIGPFVGIMISESSIPALLKRKKQYVELIAHSLQKAGSVSIVLPFTAIAERSVQGYVFVNELERWMPVTAPLPDVVYNRVKSRADEKTKSFQQTIALLDHLRIPFFNRSFLTKWELYEALQNNERLRPHLPATIKVQRVDDIRMMLQIYGSVYIKPNEGAKGKGIFRLTSSPSQTYVMYEHINGQKTLASLGELAPLFASGRYVAQQAIDADTWKGSRYDLRVLVHYRRGTYAISGIGARLAQAQQLTTHVLNGGKLLPYSKVKNRIDESLLRDIMDECGKEISKHFGFIGEFSADIGRSKDGQLYVYELNAKPMIFDEPDIQRSGTKQLIALFEELTGFASS</sequence>
<protein>
    <recommendedName>
        <fullName evidence="2">ATP-grasp domain-containing protein</fullName>
    </recommendedName>
</protein>
<dbReference type="InterPro" id="IPR011761">
    <property type="entry name" value="ATP-grasp"/>
</dbReference>
<evidence type="ECO:0000313" key="3">
    <source>
        <dbReference type="EMBL" id="ADP75849.1"/>
    </source>
</evidence>
<accession>A0A7U3YI70</accession>
<name>A0A7U3YI70_GEOS0</name>
<dbReference type="AlphaFoldDB" id="A0A7U3YI70"/>
<proteinExistence type="predicted"/>
<feature type="domain" description="ATP-grasp" evidence="2">
    <location>
        <begin position="168"/>
        <end position="387"/>
    </location>
</feature>
<gene>
    <name evidence="3" type="ORF">GY4MC1_3172</name>
</gene>
<dbReference type="SUPFAM" id="SSF56059">
    <property type="entry name" value="Glutathione synthetase ATP-binding domain-like"/>
    <property type="match status" value="1"/>
</dbReference>
<reference evidence="3" key="1">
    <citation type="submission" date="2010-10" db="EMBL/GenBank/DDBJ databases">
        <title>Complete sequence of chromosome of Geobacillus sp. Y4.1MC1.</title>
        <authorList>
            <consortium name="US DOE Joint Genome Institute"/>
            <person name="Lucas S."/>
            <person name="Copeland A."/>
            <person name="Lapidus A."/>
            <person name="Cheng J.-F."/>
            <person name="Bruce D."/>
            <person name="Goodwin L."/>
            <person name="Pitluck S."/>
            <person name="Chertkov O."/>
            <person name="Zhang X."/>
            <person name="Detter J.C."/>
            <person name="Han C."/>
            <person name="Tapia R."/>
            <person name="Land M."/>
            <person name="Hauser L."/>
            <person name="Jeffries C."/>
            <person name="Kyrpides N."/>
            <person name="Ivanova N."/>
            <person name="Ovchinnikova G."/>
            <person name="Brumm P."/>
            <person name="Mead D."/>
            <person name="Woyke T."/>
        </authorList>
    </citation>
    <scope>NUCLEOTIDE SEQUENCE [LARGE SCALE GENOMIC DNA]</scope>
    <source>
        <strain evidence="3">Y4.1MC1</strain>
    </source>
</reference>
<dbReference type="GO" id="GO:0005524">
    <property type="term" value="F:ATP binding"/>
    <property type="evidence" value="ECO:0007669"/>
    <property type="project" value="UniProtKB-UniRule"/>
</dbReference>
<dbReference type="InterPro" id="IPR026838">
    <property type="entry name" value="YheC/D"/>
</dbReference>
<evidence type="ECO:0000256" key="1">
    <source>
        <dbReference type="PROSITE-ProRule" id="PRU00409"/>
    </source>
</evidence>
<organism evidence="3">
    <name type="scientific">Geobacillus sp. (strain Y4.1MC1)</name>
    <dbReference type="NCBI Taxonomy" id="581103"/>
    <lineage>
        <taxon>Bacteria</taxon>
        <taxon>Bacillati</taxon>
        <taxon>Bacillota</taxon>
        <taxon>Bacilli</taxon>
        <taxon>Bacillales</taxon>
        <taxon>Anoxybacillaceae</taxon>
        <taxon>Geobacillus</taxon>
    </lineage>
</organism>
<dbReference type="EMBL" id="CP002293">
    <property type="protein sequence ID" value="ADP75849.1"/>
    <property type="molecule type" value="Genomic_DNA"/>
</dbReference>
<dbReference type="Pfam" id="PF14398">
    <property type="entry name" value="ATPgrasp_YheCD"/>
    <property type="match status" value="1"/>
</dbReference>
<dbReference type="KEGG" id="gmc:GY4MC1_3172"/>
<keyword evidence="1" id="KW-0547">Nucleotide-binding</keyword>
<evidence type="ECO:0000259" key="2">
    <source>
        <dbReference type="PROSITE" id="PS50975"/>
    </source>
</evidence>
<dbReference type="PROSITE" id="PS50975">
    <property type="entry name" value="ATP_GRASP"/>
    <property type="match status" value="1"/>
</dbReference>
<keyword evidence="1" id="KW-0067">ATP-binding</keyword>
<dbReference type="GO" id="GO:0046872">
    <property type="term" value="F:metal ion binding"/>
    <property type="evidence" value="ECO:0007669"/>
    <property type="project" value="InterPro"/>
</dbReference>